<feature type="compositionally biased region" description="Acidic residues" evidence="4">
    <location>
        <begin position="404"/>
        <end position="420"/>
    </location>
</feature>
<keyword evidence="8" id="KW-1185">Reference proteome</keyword>
<feature type="region of interest" description="Disordered" evidence="4">
    <location>
        <begin position="1"/>
        <end position="91"/>
    </location>
</feature>
<keyword evidence="5" id="KW-0472">Membrane</keyword>
<feature type="compositionally biased region" description="Basic and acidic residues" evidence="4">
    <location>
        <begin position="1"/>
        <end position="11"/>
    </location>
</feature>
<evidence type="ECO:0000259" key="6">
    <source>
        <dbReference type="PROSITE" id="PS51371"/>
    </source>
</evidence>
<comment type="caution">
    <text evidence="7">The sequence shown here is derived from an EMBL/GenBank/DDBJ whole genome shotgun (WGS) entry which is preliminary data.</text>
</comment>
<feature type="compositionally biased region" description="Basic residues" evidence="4">
    <location>
        <begin position="68"/>
        <end position="81"/>
    </location>
</feature>
<evidence type="ECO:0000256" key="4">
    <source>
        <dbReference type="SAM" id="MobiDB-lite"/>
    </source>
</evidence>
<dbReference type="Pfam" id="PF00571">
    <property type="entry name" value="CBS"/>
    <property type="match status" value="4"/>
</dbReference>
<dbReference type="InterPro" id="IPR000644">
    <property type="entry name" value="CBS_dom"/>
</dbReference>
<feature type="region of interest" description="Disordered" evidence="4">
    <location>
        <begin position="396"/>
        <end position="420"/>
    </location>
</feature>
<dbReference type="CDD" id="cd17782">
    <property type="entry name" value="CBS_pair_MUG70_2"/>
    <property type="match status" value="1"/>
</dbReference>
<feature type="domain" description="CBS" evidence="6">
    <location>
        <begin position="83"/>
        <end position="144"/>
    </location>
</feature>
<dbReference type="PANTHER" id="PTHR48108">
    <property type="entry name" value="CBS DOMAIN-CONTAINING PROTEIN CBSX2, CHLOROPLASTIC"/>
    <property type="match status" value="1"/>
</dbReference>
<dbReference type="EMBL" id="JAGDFM010000212">
    <property type="protein sequence ID" value="KAG7382311.1"/>
    <property type="molecule type" value="Genomic_DNA"/>
</dbReference>
<feature type="domain" description="CBS" evidence="6">
    <location>
        <begin position="251"/>
        <end position="310"/>
    </location>
</feature>
<dbReference type="PROSITE" id="PS51371">
    <property type="entry name" value="CBS"/>
    <property type="match status" value="4"/>
</dbReference>
<protein>
    <recommendedName>
        <fullName evidence="6">CBS domain-containing protein</fullName>
    </recommendedName>
</protein>
<keyword evidence="5" id="KW-0812">Transmembrane</keyword>
<evidence type="ECO:0000313" key="8">
    <source>
        <dbReference type="Proteomes" id="UP000694044"/>
    </source>
</evidence>
<proteinExistence type="predicted"/>
<gene>
    <name evidence="7" type="ORF">PHYPSEUDO_005043</name>
</gene>
<dbReference type="AlphaFoldDB" id="A0A8T1VME7"/>
<name>A0A8T1VME7_9STRA</name>
<dbReference type="PANTHER" id="PTHR48108:SF26">
    <property type="entry name" value="CBS DOMAIN-CONTAINING PROTEIN DDB_G0289609"/>
    <property type="match status" value="1"/>
</dbReference>
<reference evidence="7" key="1">
    <citation type="submission" date="2021-02" db="EMBL/GenBank/DDBJ databases">
        <authorList>
            <person name="Palmer J.M."/>
        </authorList>
    </citation>
    <scope>NUCLEOTIDE SEQUENCE</scope>
    <source>
        <strain evidence="7">SCRP734</strain>
    </source>
</reference>
<dbReference type="InterPro" id="IPR051462">
    <property type="entry name" value="CBS_domain-containing"/>
</dbReference>
<dbReference type="Proteomes" id="UP000694044">
    <property type="component" value="Unassembled WGS sequence"/>
</dbReference>
<dbReference type="OrthoDB" id="418595at2759"/>
<keyword evidence="2" id="KW-0129">CBS domain</keyword>
<accession>A0A8T1VME7</accession>
<feature type="domain" description="CBS" evidence="6">
    <location>
        <begin position="318"/>
        <end position="376"/>
    </location>
</feature>
<dbReference type="CDD" id="cd17781">
    <property type="entry name" value="CBS_pair_MUG70_1"/>
    <property type="match status" value="1"/>
</dbReference>
<keyword evidence="1" id="KW-0677">Repeat</keyword>
<feature type="coiled-coil region" evidence="3">
    <location>
        <begin position="200"/>
        <end position="231"/>
    </location>
</feature>
<sequence length="612" mass="67691">MQQRREKDARKPRPQQLVFSTKKAGRQAKARQQQQQSGAGDTGDAKPASQRSQEEHQHESGASSQERARHRSSRSHSRSVKRMQPSRALLQGDHATVAQCVRTMVERKTDAALLVDRSGLLTGILTDRDVAVKVVAVGRDPNTTLAHEVMTPDPSCVSANASAIDALKKMISGQFRHLPVTDNDKVVGILDIAKCLYEAIAKLEHAYRKSSDRLEETVKKLQESLSGSTEANLFESLRQKLFLPTLSAIIMEGSEVPVLGLESTAMDAARMMLIQKTSAVMVCDDADRIVGIFTSKDLMRRVVALSLEPSQCLLSSVMTPNPQTATLGTTILETLHSMHNGEFLHVPVFGNTGNKRLVGIVDVLQVTHGVVQQMGTFQSVKSDGVQPLWDQFRSSLKSTNDATEHEEDVEDDESNVGVDDPDAGGIDIASLVGRQSWSDFQSSTGDPSLVDENPLNEGEHAPDVFVYKLADCYGNNHRFTSSAESVKLLLVDVQNRLGDNTIRRILYVDDEGDHVRYRRLLFRNYFALTGDMFFDMCFEWTQVLLSEDSDLKDAVNRARTWGNKYVRLLIPHYRLAVRRALAHNSDTAIGMVVYAAAVAALAGASFFLSRRK</sequence>
<evidence type="ECO:0000256" key="1">
    <source>
        <dbReference type="ARBA" id="ARBA00022737"/>
    </source>
</evidence>
<evidence type="ECO:0000313" key="7">
    <source>
        <dbReference type="EMBL" id="KAG7382311.1"/>
    </source>
</evidence>
<feature type="transmembrane region" description="Helical" evidence="5">
    <location>
        <begin position="588"/>
        <end position="608"/>
    </location>
</feature>
<keyword evidence="3" id="KW-0175">Coiled coil</keyword>
<evidence type="ECO:0000256" key="5">
    <source>
        <dbReference type="SAM" id="Phobius"/>
    </source>
</evidence>
<organism evidence="7 8">
    <name type="scientific">Phytophthora pseudosyringae</name>
    <dbReference type="NCBI Taxonomy" id="221518"/>
    <lineage>
        <taxon>Eukaryota</taxon>
        <taxon>Sar</taxon>
        <taxon>Stramenopiles</taxon>
        <taxon>Oomycota</taxon>
        <taxon>Peronosporomycetes</taxon>
        <taxon>Peronosporales</taxon>
        <taxon>Peronosporaceae</taxon>
        <taxon>Phytophthora</taxon>
    </lineage>
</organism>
<feature type="domain" description="CBS" evidence="6">
    <location>
        <begin position="150"/>
        <end position="207"/>
    </location>
</feature>
<evidence type="ECO:0000256" key="3">
    <source>
        <dbReference type="SAM" id="Coils"/>
    </source>
</evidence>
<feature type="compositionally biased region" description="Low complexity" evidence="4">
    <location>
        <begin position="30"/>
        <end position="39"/>
    </location>
</feature>
<evidence type="ECO:0000256" key="2">
    <source>
        <dbReference type="PROSITE-ProRule" id="PRU00703"/>
    </source>
</evidence>
<dbReference type="SMART" id="SM00116">
    <property type="entry name" value="CBS"/>
    <property type="match status" value="4"/>
</dbReference>
<keyword evidence="5" id="KW-1133">Transmembrane helix</keyword>